<dbReference type="Proteomes" id="UP001138709">
    <property type="component" value="Unassembled WGS sequence"/>
</dbReference>
<comment type="caution">
    <text evidence="2">The sequence shown here is derived from an EMBL/GenBank/DDBJ whole genome shotgun (WGS) entry which is preliminary data.</text>
</comment>
<organism evidence="2 3">
    <name type="scientific">Neoroseomonas eburnea</name>
    <dbReference type="NCBI Taxonomy" id="1346889"/>
    <lineage>
        <taxon>Bacteria</taxon>
        <taxon>Pseudomonadati</taxon>
        <taxon>Pseudomonadota</taxon>
        <taxon>Alphaproteobacteria</taxon>
        <taxon>Acetobacterales</taxon>
        <taxon>Acetobacteraceae</taxon>
        <taxon>Neoroseomonas</taxon>
    </lineage>
</organism>
<evidence type="ECO:0000313" key="2">
    <source>
        <dbReference type="EMBL" id="MBR0681078.1"/>
    </source>
</evidence>
<feature type="transmembrane region" description="Helical" evidence="1">
    <location>
        <begin position="128"/>
        <end position="149"/>
    </location>
</feature>
<reference evidence="2" key="2">
    <citation type="journal article" date="2021" name="Syst. Appl. Microbiol.">
        <title>Roseomonas hellenica sp. nov., isolated from roots of wild-growing Alkanna tinctoria.</title>
        <authorList>
            <person name="Rat A."/>
            <person name="Naranjo H.D."/>
            <person name="Lebbe L."/>
            <person name="Cnockaert M."/>
            <person name="Krigas N."/>
            <person name="Grigoriadou K."/>
            <person name="Maloupa E."/>
            <person name="Willems A."/>
        </authorList>
    </citation>
    <scope>NUCLEOTIDE SEQUENCE</scope>
    <source>
        <strain evidence="2">LMG 31228</strain>
    </source>
</reference>
<keyword evidence="1" id="KW-1133">Transmembrane helix</keyword>
<dbReference type="SUPFAM" id="SSF53474">
    <property type="entry name" value="alpha/beta-Hydrolases"/>
    <property type="match status" value="1"/>
</dbReference>
<keyword evidence="3" id="KW-1185">Reference proteome</keyword>
<evidence type="ECO:0000313" key="3">
    <source>
        <dbReference type="Proteomes" id="UP001138709"/>
    </source>
</evidence>
<evidence type="ECO:0000256" key="1">
    <source>
        <dbReference type="SAM" id="Phobius"/>
    </source>
</evidence>
<keyword evidence="1" id="KW-0812">Transmembrane</keyword>
<evidence type="ECO:0008006" key="4">
    <source>
        <dbReference type="Google" id="ProtNLM"/>
    </source>
</evidence>
<name>A0A9X9XBJ2_9PROT</name>
<protein>
    <recommendedName>
        <fullName evidence="4">Alpha/beta hydrolase</fullName>
    </recommendedName>
</protein>
<dbReference type="RefSeq" id="WP_211846609.1">
    <property type="nucleotide sequence ID" value="NZ_JAAEDL010000009.1"/>
</dbReference>
<dbReference type="InterPro" id="IPR029058">
    <property type="entry name" value="AB_hydrolase_fold"/>
</dbReference>
<proteinExistence type="predicted"/>
<accession>A0A9X9XBJ2</accession>
<dbReference type="EMBL" id="JAAEDL010000009">
    <property type="protein sequence ID" value="MBR0681078.1"/>
    <property type="molecule type" value="Genomic_DNA"/>
</dbReference>
<reference evidence="2" key="1">
    <citation type="submission" date="2020-01" db="EMBL/GenBank/DDBJ databases">
        <authorList>
            <person name="Rat A."/>
        </authorList>
    </citation>
    <scope>NUCLEOTIDE SEQUENCE</scope>
    <source>
        <strain evidence="2">LMG 31228</strain>
    </source>
</reference>
<sequence>MTIPPVRTFLPVRRRLVLHVPGYEPLSAETQRRRLARTLHRTAASWGLTAMAGTGEASADGVVLTFPTRLTGPDWATEAEIRILSWDDLIARDLAVPLPARILRGGVALMRLLVDGTLARYRAAHWRYLLFVALPVAMLAGALFAGLAAALLLGGWAGVGLGLALGMALVFAADRRLHLGHLFADWVFARDLARGTRPEHAARVARFAAEIVAARRRPDVDEVVLIGHSLGMALLTEALAAALAQEPEPPRPAPRLALVGLGSSLLKIALMPEAGRLRAAVARIAAAPDLAWLEFTSRRDLVSFHRADPVAVLGLSGRGPRLERIHPRAMLGTAAWRRVRRSVLRAHRIYVTGNGRRYFYDWGLLACGPGAAGHDPFPDRLIGPDGGLATAPLEHAA</sequence>
<gene>
    <name evidence="2" type="ORF">GXW74_11310</name>
</gene>
<dbReference type="AlphaFoldDB" id="A0A9X9XBJ2"/>
<keyword evidence="1" id="KW-0472">Membrane</keyword>
<feature type="transmembrane region" description="Helical" evidence="1">
    <location>
        <begin position="155"/>
        <end position="173"/>
    </location>
</feature>